<dbReference type="PROSITE" id="PS00653">
    <property type="entry name" value="GLYCOSYL_HYDROL_F1_2"/>
    <property type="match status" value="1"/>
</dbReference>
<feature type="active site" description="Nucleophile" evidence="4">
    <location>
        <position position="376"/>
    </location>
</feature>
<dbReference type="NCBIfam" id="NF007154">
    <property type="entry name" value="PRK09589.1"/>
    <property type="match status" value="1"/>
</dbReference>
<evidence type="ECO:0000256" key="2">
    <source>
        <dbReference type="ARBA" id="ARBA00022801"/>
    </source>
</evidence>
<sequence length="478" mass="54849">MKQMPENFLWGGAVAAHQIEGGWNEDGKGISTADVMTAGSNGVAREITDGILSEKYYPNHEAIDFYHRYKEDIQLFKELGLKAFRTSINWTRIFPNGNDEEANEAGLQFYDDLFDELLANDIEPVITLSHFEIPYNLYKEFGGFRSKEVIDCFVKYAEVVMNRYKNKVKYWMTFNEINNQADGQHELHTWTNSAILFEEGENREEIIYQAGLNELIASAKVVKLGHQINPEFQIGCMMAYVPVYPYSSNPDDQMAALKVMQRRYFYSDVHAKGEIPNYVLNEWADKGYEIDYSDEELKALKGGTVDYIGFSYYMSGTVTTLQDKGGYEIPDYKNSKWLSNPFVKASDWGWQIDPVGLRYILNVIHERYDLPLFIVENGFGAYDKVEADGSINDQYRIDYLKAHIEQLKAAVLEDGVNLLGYTPWGIIDIVSFGTGEMEKRYGMIYVDKDNQGNGTLKRSKKKSFAWYQQVINSNGEEL</sequence>
<dbReference type="FunFam" id="3.20.20.80:FF:000004">
    <property type="entry name" value="Beta-glucosidase 6-phospho-beta-glucosidase"/>
    <property type="match status" value="1"/>
</dbReference>
<dbReference type="InterPro" id="IPR018120">
    <property type="entry name" value="Glyco_hydro_1_AS"/>
</dbReference>
<comment type="similarity">
    <text evidence="1 5">Belongs to the glycosyl hydrolase 1 family.</text>
</comment>
<dbReference type="EMBL" id="FUWO01000016">
    <property type="protein sequence ID" value="SJZ74949.1"/>
    <property type="molecule type" value="Genomic_DNA"/>
</dbReference>
<dbReference type="InterPro" id="IPR033132">
    <property type="entry name" value="GH_1_N_CS"/>
</dbReference>
<dbReference type="Gene3D" id="3.20.20.80">
    <property type="entry name" value="Glycosidases"/>
    <property type="match status" value="1"/>
</dbReference>
<evidence type="ECO:0000256" key="6">
    <source>
        <dbReference type="RuleBase" id="RU004468"/>
    </source>
</evidence>
<protein>
    <submittedName>
        <fullName evidence="7">6-phospho-beta-glucosidase</fullName>
    </submittedName>
</protein>
<dbReference type="PANTHER" id="PTHR10353">
    <property type="entry name" value="GLYCOSYL HYDROLASE"/>
    <property type="match status" value="1"/>
</dbReference>
<keyword evidence="8" id="KW-1185">Reference proteome</keyword>
<dbReference type="RefSeq" id="WP_200803018.1">
    <property type="nucleotide sequence ID" value="NZ_FUWO01000016.1"/>
</dbReference>
<accession>A0A1T4N6N4</accession>
<dbReference type="InterPro" id="IPR001360">
    <property type="entry name" value="Glyco_hydro_1"/>
</dbReference>
<gene>
    <name evidence="7" type="ORF">SAMN02746011_01655</name>
</gene>
<keyword evidence="3 6" id="KW-0326">Glycosidase</keyword>
<dbReference type="Pfam" id="PF00232">
    <property type="entry name" value="Glyco_hydro_1"/>
    <property type="match status" value="1"/>
</dbReference>
<dbReference type="GO" id="GO:0016052">
    <property type="term" value="P:carbohydrate catabolic process"/>
    <property type="evidence" value="ECO:0007669"/>
    <property type="project" value="TreeGrafter"/>
</dbReference>
<dbReference type="SUPFAM" id="SSF51445">
    <property type="entry name" value="(Trans)glycosidases"/>
    <property type="match status" value="1"/>
</dbReference>
<organism evidence="7 8">
    <name type="scientific">Globicatella sulfidifaciens DSM 15739</name>
    <dbReference type="NCBI Taxonomy" id="1121925"/>
    <lineage>
        <taxon>Bacteria</taxon>
        <taxon>Bacillati</taxon>
        <taxon>Bacillota</taxon>
        <taxon>Bacilli</taxon>
        <taxon>Lactobacillales</taxon>
        <taxon>Aerococcaceae</taxon>
        <taxon>Globicatella</taxon>
    </lineage>
</organism>
<dbReference type="GO" id="GO:0008422">
    <property type="term" value="F:beta-glucosidase activity"/>
    <property type="evidence" value="ECO:0007669"/>
    <property type="project" value="TreeGrafter"/>
</dbReference>
<proteinExistence type="inferred from homology"/>
<dbReference type="PANTHER" id="PTHR10353:SF85">
    <property type="entry name" value="ARYL-PHOSPHO-BETA-D-GLUCOSIDASE BGLA"/>
    <property type="match status" value="1"/>
</dbReference>
<keyword evidence="2 6" id="KW-0378">Hydrolase</keyword>
<evidence type="ECO:0000313" key="7">
    <source>
        <dbReference type="EMBL" id="SJZ74949.1"/>
    </source>
</evidence>
<dbReference type="Proteomes" id="UP000189941">
    <property type="component" value="Unassembled WGS sequence"/>
</dbReference>
<name>A0A1T4N6N4_9LACT</name>
<dbReference type="AlphaFoldDB" id="A0A1T4N6N4"/>
<evidence type="ECO:0000256" key="3">
    <source>
        <dbReference type="ARBA" id="ARBA00023295"/>
    </source>
</evidence>
<dbReference type="GO" id="GO:0005829">
    <property type="term" value="C:cytosol"/>
    <property type="evidence" value="ECO:0007669"/>
    <property type="project" value="TreeGrafter"/>
</dbReference>
<dbReference type="PROSITE" id="PS00572">
    <property type="entry name" value="GLYCOSYL_HYDROL_F1_1"/>
    <property type="match status" value="1"/>
</dbReference>
<dbReference type="PRINTS" id="PR00131">
    <property type="entry name" value="GLHYDRLASE1"/>
</dbReference>
<reference evidence="8" key="1">
    <citation type="submission" date="2017-02" db="EMBL/GenBank/DDBJ databases">
        <authorList>
            <person name="Varghese N."/>
            <person name="Submissions S."/>
        </authorList>
    </citation>
    <scope>NUCLEOTIDE SEQUENCE [LARGE SCALE GENOMIC DNA]</scope>
    <source>
        <strain evidence="8">DSM 15739</strain>
    </source>
</reference>
<evidence type="ECO:0000256" key="5">
    <source>
        <dbReference type="RuleBase" id="RU003690"/>
    </source>
</evidence>
<evidence type="ECO:0000256" key="1">
    <source>
        <dbReference type="ARBA" id="ARBA00010838"/>
    </source>
</evidence>
<dbReference type="InterPro" id="IPR017853">
    <property type="entry name" value="GH"/>
</dbReference>
<evidence type="ECO:0000313" key="8">
    <source>
        <dbReference type="Proteomes" id="UP000189941"/>
    </source>
</evidence>
<evidence type="ECO:0000256" key="4">
    <source>
        <dbReference type="PROSITE-ProRule" id="PRU10055"/>
    </source>
</evidence>
<dbReference type="STRING" id="1121925.SAMN02746011_01655"/>